<organism evidence="2 3">
    <name type="scientific">Lihuaxuella thermophila</name>
    <dbReference type="NCBI Taxonomy" id="1173111"/>
    <lineage>
        <taxon>Bacteria</taxon>
        <taxon>Bacillati</taxon>
        <taxon>Bacillota</taxon>
        <taxon>Bacilli</taxon>
        <taxon>Bacillales</taxon>
        <taxon>Thermoactinomycetaceae</taxon>
        <taxon>Lihuaxuella</taxon>
    </lineage>
</organism>
<evidence type="ECO:0000313" key="2">
    <source>
        <dbReference type="EMBL" id="SEM72732.1"/>
    </source>
</evidence>
<feature type="transmembrane region" description="Helical" evidence="1">
    <location>
        <begin position="18"/>
        <end position="46"/>
    </location>
</feature>
<gene>
    <name evidence="2" type="ORF">SAMN05444955_101287</name>
</gene>
<dbReference type="Proteomes" id="UP000199695">
    <property type="component" value="Unassembled WGS sequence"/>
</dbReference>
<keyword evidence="1" id="KW-0812">Transmembrane</keyword>
<dbReference type="EMBL" id="FOCQ01000001">
    <property type="protein sequence ID" value="SEM72732.1"/>
    <property type="molecule type" value="Genomic_DNA"/>
</dbReference>
<keyword evidence="1" id="KW-0472">Membrane</keyword>
<evidence type="ECO:0000313" key="3">
    <source>
        <dbReference type="Proteomes" id="UP000199695"/>
    </source>
</evidence>
<protein>
    <submittedName>
        <fullName evidence="2">Uncharacterized protein</fullName>
    </submittedName>
</protein>
<evidence type="ECO:0000256" key="1">
    <source>
        <dbReference type="SAM" id="Phobius"/>
    </source>
</evidence>
<dbReference type="AlphaFoldDB" id="A0A1H8APS8"/>
<name>A0A1H8APS8_9BACL</name>
<reference evidence="2 3" key="1">
    <citation type="submission" date="2016-10" db="EMBL/GenBank/DDBJ databases">
        <authorList>
            <person name="de Groot N.N."/>
        </authorList>
    </citation>
    <scope>NUCLEOTIDE SEQUENCE [LARGE SCALE GENOMIC DNA]</scope>
    <source>
        <strain evidence="2 3">DSM 46701</strain>
    </source>
</reference>
<keyword evidence="1" id="KW-1133">Transmembrane helix</keyword>
<accession>A0A1H8APS8</accession>
<proteinExistence type="predicted"/>
<sequence length="47" mass="5449">MYADLLEDQVVAIEYGKLYFVICCLFLHPYFLVKVYAISIICAMIIV</sequence>
<keyword evidence="3" id="KW-1185">Reference proteome</keyword>
<dbReference type="STRING" id="1173111.SAMN05444955_101287"/>